<evidence type="ECO:0000313" key="2">
    <source>
        <dbReference type="EMBL" id="GAA5531573.1"/>
    </source>
</evidence>
<dbReference type="Proteomes" id="UP001428290">
    <property type="component" value="Unassembled WGS sequence"/>
</dbReference>
<evidence type="ECO:0000259" key="1">
    <source>
        <dbReference type="PROSITE" id="PS50943"/>
    </source>
</evidence>
<dbReference type="Gene3D" id="1.10.260.40">
    <property type="entry name" value="lambda repressor-like DNA-binding domains"/>
    <property type="match status" value="1"/>
</dbReference>
<dbReference type="InterPro" id="IPR001387">
    <property type="entry name" value="Cro/C1-type_HTH"/>
</dbReference>
<evidence type="ECO:0000313" key="3">
    <source>
        <dbReference type="Proteomes" id="UP001428290"/>
    </source>
</evidence>
<dbReference type="RefSeq" id="WP_345725124.1">
    <property type="nucleotide sequence ID" value="NZ_BAABRU010000066.1"/>
</dbReference>
<feature type="domain" description="HTH cro/C1-type" evidence="1">
    <location>
        <begin position="22"/>
        <end position="63"/>
    </location>
</feature>
<reference evidence="2 3" key="1">
    <citation type="submission" date="2024-02" db="EMBL/GenBank/DDBJ databases">
        <title>Herpetosiphon gulosus NBRC 112829.</title>
        <authorList>
            <person name="Ichikawa N."/>
            <person name="Katano-Makiyama Y."/>
            <person name="Hidaka K."/>
        </authorList>
    </citation>
    <scope>NUCLEOTIDE SEQUENCE [LARGE SCALE GENOMIC DNA]</scope>
    <source>
        <strain evidence="2 3">NBRC 112829</strain>
    </source>
</reference>
<accession>A0ABP9X884</accession>
<sequence>MPRLSTLLNEELQKRGWDDRRLAKATGRNESIISSIRNDPTALPSLTTINALSIVLGIPMRELVAACGIDIDAAAQIDEAQRVQQMSTVIPEIQLFLPLLTQLTLDDRLAILAHSERRIQLHASQ</sequence>
<dbReference type="EMBL" id="BAABRU010000066">
    <property type="protein sequence ID" value="GAA5531573.1"/>
    <property type="molecule type" value="Genomic_DNA"/>
</dbReference>
<gene>
    <name evidence="2" type="ORF">Hgul01_05398</name>
</gene>
<dbReference type="SUPFAM" id="SSF47413">
    <property type="entry name" value="lambda repressor-like DNA-binding domains"/>
    <property type="match status" value="1"/>
</dbReference>
<dbReference type="Pfam" id="PF13443">
    <property type="entry name" value="HTH_26"/>
    <property type="match status" value="1"/>
</dbReference>
<dbReference type="PROSITE" id="PS50943">
    <property type="entry name" value="HTH_CROC1"/>
    <property type="match status" value="1"/>
</dbReference>
<name>A0ABP9X884_9CHLR</name>
<organism evidence="2 3">
    <name type="scientific">Herpetosiphon gulosus</name>
    <dbReference type="NCBI Taxonomy" id="1973496"/>
    <lineage>
        <taxon>Bacteria</taxon>
        <taxon>Bacillati</taxon>
        <taxon>Chloroflexota</taxon>
        <taxon>Chloroflexia</taxon>
        <taxon>Herpetosiphonales</taxon>
        <taxon>Herpetosiphonaceae</taxon>
        <taxon>Herpetosiphon</taxon>
    </lineage>
</organism>
<dbReference type="InterPro" id="IPR010982">
    <property type="entry name" value="Lambda_DNA-bd_dom_sf"/>
</dbReference>
<keyword evidence="3" id="KW-1185">Reference proteome</keyword>
<protein>
    <recommendedName>
        <fullName evidence="1">HTH cro/C1-type domain-containing protein</fullName>
    </recommendedName>
</protein>
<comment type="caution">
    <text evidence="2">The sequence shown here is derived from an EMBL/GenBank/DDBJ whole genome shotgun (WGS) entry which is preliminary data.</text>
</comment>
<proteinExistence type="predicted"/>